<proteinExistence type="predicted"/>
<dbReference type="Gene3D" id="1.10.510.10">
    <property type="entry name" value="Transferase(Phosphotransferase) domain 1"/>
    <property type="match status" value="1"/>
</dbReference>
<gene>
    <name evidence="2" type="ORF">ASPWEDRAFT_187315</name>
</gene>
<dbReference type="SUPFAM" id="SSF56112">
    <property type="entry name" value="Protein kinase-like (PK-like)"/>
    <property type="match status" value="1"/>
</dbReference>
<evidence type="ECO:0000259" key="1">
    <source>
        <dbReference type="PROSITE" id="PS50011"/>
    </source>
</evidence>
<dbReference type="EMBL" id="KV878216">
    <property type="protein sequence ID" value="OJJ31447.1"/>
    <property type="molecule type" value="Genomic_DNA"/>
</dbReference>
<reference evidence="3" key="1">
    <citation type="journal article" date="2017" name="Genome Biol.">
        <title>Comparative genomics reveals high biological diversity and specific adaptations in the industrially and medically important fungal genus Aspergillus.</title>
        <authorList>
            <person name="de Vries R.P."/>
            <person name="Riley R."/>
            <person name="Wiebenga A."/>
            <person name="Aguilar-Osorio G."/>
            <person name="Amillis S."/>
            <person name="Uchima C.A."/>
            <person name="Anderluh G."/>
            <person name="Asadollahi M."/>
            <person name="Askin M."/>
            <person name="Barry K."/>
            <person name="Battaglia E."/>
            <person name="Bayram O."/>
            <person name="Benocci T."/>
            <person name="Braus-Stromeyer S.A."/>
            <person name="Caldana C."/>
            <person name="Canovas D."/>
            <person name="Cerqueira G.C."/>
            <person name="Chen F."/>
            <person name="Chen W."/>
            <person name="Choi C."/>
            <person name="Clum A."/>
            <person name="Dos Santos R.A."/>
            <person name="Damasio A.R."/>
            <person name="Diallinas G."/>
            <person name="Emri T."/>
            <person name="Fekete E."/>
            <person name="Flipphi M."/>
            <person name="Freyberg S."/>
            <person name="Gallo A."/>
            <person name="Gournas C."/>
            <person name="Habgood R."/>
            <person name="Hainaut M."/>
            <person name="Harispe M.L."/>
            <person name="Henrissat B."/>
            <person name="Hilden K.S."/>
            <person name="Hope R."/>
            <person name="Hossain A."/>
            <person name="Karabika E."/>
            <person name="Karaffa L."/>
            <person name="Karanyi Z."/>
            <person name="Krasevec N."/>
            <person name="Kuo A."/>
            <person name="Kusch H."/>
            <person name="LaButti K."/>
            <person name="Lagendijk E.L."/>
            <person name="Lapidus A."/>
            <person name="Levasseur A."/>
            <person name="Lindquist E."/>
            <person name="Lipzen A."/>
            <person name="Logrieco A.F."/>
            <person name="MacCabe A."/>
            <person name="Maekelae M.R."/>
            <person name="Malavazi I."/>
            <person name="Melin P."/>
            <person name="Meyer V."/>
            <person name="Mielnichuk N."/>
            <person name="Miskei M."/>
            <person name="Molnar A.P."/>
            <person name="Mule G."/>
            <person name="Ngan C.Y."/>
            <person name="Orejas M."/>
            <person name="Orosz E."/>
            <person name="Ouedraogo J.P."/>
            <person name="Overkamp K.M."/>
            <person name="Park H.-S."/>
            <person name="Perrone G."/>
            <person name="Piumi F."/>
            <person name="Punt P.J."/>
            <person name="Ram A.F."/>
            <person name="Ramon A."/>
            <person name="Rauscher S."/>
            <person name="Record E."/>
            <person name="Riano-Pachon D.M."/>
            <person name="Robert V."/>
            <person name="Roehrig J."/>
            <person name="Ruller R."/>
            <person name="Salamov A."/>
            <person name="Salih N.S."/>
            <person name="Samson R.A."/>
            <person name="Sandor E."/>
            <person name="Sanguinetti M."/>
            <person name="Schuetze T."/>
            <person name="Sepcic K."/>
            <person name="Shelest E."/>
            <person name="Sherlock G."/>
            <person name="Sophianopoulou V."/>
            <person name="Squina F.M."/>
            <person name="Sun H."/>
            <person name="Susca A."/>
            <person name="Todd R.B."/>
            <person name="Tsang A."/>
            <person name="Unkles S.E."/>
            <person name="van de Wiele N."/>
            <person name="van Rossen-Uffink D."/>
            <person name="Oliveira J.V."/>
            <person name="Vesth T.C."/>
            <person name="Visser J."/>
            <person name="Yu J.-H."/>
            <person name="Zhou M."/>
            <person name="Andersen M.R."/>
            <person name="Archer D.B."/>
            <person name="Baker S.E."/>
            <person name="Benoit I."/>
            <person name="Brakhage A.A."/>
            <person name="Braus G.H."/>
            <person name="Fischer R."/>
            <person name="Frisvad J.C."/>
            <person name="Goldman G.H."/>
            <person name="Houbraken J."/>
            <person name="Oakley B."/>
            <person name="Pocsi I."/>
            <person name="Scazzocchio C."/>
            <person name="Seiboth B."/>
            <person name="vanKuyk P.A."/>
            <person name="Wortman J."/>
            <person name="Dyer P.S."/>
            <person name="Grigoriev I.V."/>
        </authorList>
    </citation>
    <scope>NUCLEOTIDE SEQUENCE [LARGE SCALE GENOMIC DNA]</scope>
    <source>
        <strain evidence="3">DTO 134E9</strain>
    </source>
</reference>
<dbReference type="Gene3D" id="3.30.200.20">
    <property type="entry name" value="Phosphorylase Kinase, domain 1"/>
    <property type="match status" value="1"/>
</dbReference>
<protein>
    <recommendedName>
        <fullName evidence="1">Protein kinase domain-containing protein</fullName>
    </recommendedName>
</protein>
<dbReference type="GO" id="GO:0004672">
    <property type="term" value="F:protein kinase activity"/>
    <property type="evidence" value="ECO:0007669"/>
    <property type="project" value="InterPro"/>
</dbReference>
<evidence type="ECO:0000313" key="2">
    <source>
        <dbReference type="EMBL" id="OJJ31447.1"/>
    </source>
</evidence>
<dbReference type="Proteomes" id="UP000184383">
    <property type="component" value="Unassembled WGS sequence"/>
</dbReference>
<dbReference type="Pfam" id="PF00069">
    <property type="entry name" value="Pkinase"/>
    <property type="match status" value="1"/>
</dbReference>
<dbReference type="InterPro" id="IPR011009">
    <property type="entry name" value="Kinase-like_dom_sf"/>
</dbReference>
<dbReference type="STRING" id="1073089.A0A1L9R9B8"/>
<dbReference type="PROSITE" id="PS50011">
    <property type="entry name" value="PROTEIN_KINASE_DOM"/>
    <property type="match status" value="1"/>
</dbReference>
<dbReference type="GeneID" id="63748031"/>
<name>A0A1L9R9B8_ASPWE</name>
<organism evidence="2 3">
    <name type="scientific">Aspergillus wentii DTO 134E9</name>
    <dbReference type="NCBI Taxonomy" id="1073089"/>
    <lineage>
        <taxon>Eukaryota</taxon>
        <taxon>Fungi</taxon>
        <taxon>Dikarya</taxon>
        <taxon>Ascomycota</taxon>
        <taxon>Pezizomycotina</taxon>
        <taxon>Eurotiomycetes</taxon>
        <taxon>Eurotiomycetidae</taxon>
        <taxon>Eurotiales</taxon>
        <taxon>Aspergillaceae</taxon>
        <taxon>Aspergillus</taxon>
        <taxon>Aspergillus subgen. Cremei</taxon>
    </lineage>
</organism>
<evidence type="ECO:0000313" key="3">
    <source>
        <dbReference type="Proteomes" id="UP000184383"/>
    </source>
</evidence>
<dbReference type="AlphaFoldDB" id="A0A1L9R9B8"/>
<dbReference type="VEuPathDB" id="FungiDB:ASPWEDRAFT_187315"/>
<dbReference type="GO" id="GO:0005524">
    <property type="term" value="F:ATP binding"/>
    <property type="evidence" value="ECO:0007669"/>
    <property type="project" value="InterPro"/>
</dbReference>
<keyword evidence="3" id="KW-1185">Reference proteome</keyword>
<dbReference type="OrthoDB" id="4062651at2759"/>
<dbReference type="RefSeq" id="XP_040685124.1">
    <property type="nucleotide sequence ID" value="XM_040832183.1"/>
</dbReference>
<accession>A0A1L9R9B8</accession>
<feature type="domain" description="Protein kinase" evidence="1">
    <location>
        <begin position="110"/>
        <end position="311"/>
    </location>
</feature>
<sequence>MVSPKNLQGDLRIATEYESRFQKLVSDEPLGETEDSEDFGDPMEELCFWIASNCNTHMKSLASAQPQVQTLHDWFYPDTLVLTPQVVNGILHVPLSKPNQQLLLQLTPNIELDQSITNLGIPVIPPSKVFLPQYNIKDGLPQRPTKVFTNDGMTCFFKPTHVPESAIREISTLLRLQDLGLSENVRAPRLYGLVQYQDSSKITGMLLEYIEHEDDLGHIDVQATALAVREKWIDQIKYIIKSLHPAGIVRGDAKPENLLVDTDENLWIIDFGGGYTQDWVDEGNEGTIEGDNQALSRIVDFLTGEAEKDVT</sequence>
<dbReference type="InterPro" id="IPR000719">
    <property type="entry name" value="Prot_kinase_dom"/>
</dbReference>